<dbReference type="AlphaFoldDB" id="A0AAV7IVD4"/>
<feature type="domain" description="Cyclin-like" evidence="2">
    <location>
        <begin position="24"/>
        <end position="112"/>
    </location>
</feature>
<dbReference type="PANTHER" id="PTHR10026">
    <property type="entry name" value="CYCLIN"/>
    <property type="match status" value="1"/>
</dbReference>
<dbReference type="InterPro" id="IPR036915">
    <property type="entry name" value="Cyclin-like_sf"/>
</dbReference>
<dbReference type="InterPro" id="IPR013763">
    <property type="entry name" value="Cyclin-like_dom"/>
</dbReference>
<protein>
    <recommendedName>
        <fullName evidence="2">Cyclin-like domain-containing protein</fullName>
    </recommendedName>
</protein>
<dbReference type="EMBL" id="JAHXZJ010000374">
    <property type="protein sequence ID" value="KAH0560687.1"/>
    <property type="molecule type" value="Genomic_DNA"/>
</dbReference>
<comment type="caution">
    <text evidence="3">The sequence shown here is derived from an EMBL/GenBank/DDBJ whole genome shotgun (WGS) entry which is preliminary data.</text>
</comment>
<keyword evidence="4" id="KW-1185">Reference proteome</keyword>
<evidence type="ECO:0000256" key="1">
    <source>
        <dbReference type="ARBA" id="ARBA00023127"/>
    </source>
</evidence>
<dbReference type="Gene3D" id="1.10.472.10">
    <property type="entry name" value="Cyclin-like"/>
    <property type="match status" value="2"/>
</dbReference>
<dbReference type="SUPFAM" id="SSF47954">
    <property type="entry name" value="Cyclin-like"/>
    <property type="match status" value="2"/>
</dbReference>
<dbReference type="InterPro" id="IPR043198">
    <property type="entry name" value="Cyclin/Ssn8"/>
</dbReference>
<evidence type="ECO:0000313" key="3">
    <source>
        <dbReference type="EMBL" id="KAH0560687.1"/>
    </source>
</evidence>
<dbReference type="GO" id="GO:0006357">
    <property type="term" value="P:regulation of transcription by RNA polymerase II"/>
    <property type="evidence" value="ECO:0007669"/>
    <property type="project" value="InterPro"/>
</dbReference>
<accession>A0AAV7IVD4</accession>
<gene>
    <name evidence="3" type="ORF">KQX54_007026</name>
</gene>
<proteinExistence type="predicted"/>
<keyword evidence="1" id="KW-0195">Cyclin</keyword>
<name>A0AAV7IVD4_COTGL</name>
<dbReference type="Pfam" id="PF21797">
    <property type="entry name" value="CycT2-like_C"/>
    <property type="match status" value="1"/>
</dbReference>
<reference evidence="3 4" key="1">
    <citation type="journal article" date="2021" name="J. Hered.">
        <title>A chromosome-level genome assembly of the parasitoid wasp, Cotesia glomerata (Hymenoptera: Braconidae).</title>
        <authorList>
            <person name="Pinto B.J."/>
            <person name="Weis J.J."/>
            <person name="Gamble T."/>
            <person name="Ode P.J."/>
            <person name="Paul R."/>
            <person name="Zaspel J.M."/>
        </authorList>
    </citation>
    <scope>NUCLEOTIDE SEQUENCE [LARGE SCALE GENOMIC DNA]</scope>
    <source>
        <strain evidence="3">CgM1</strain>
    </source>
</reference>
<dbReference type="SMART" id="SM00385">
    <property type="entry name" value="CYCLIN"/>
    <property type="match status" value="1"/>
</dbReference>
<evidence type="ECO:0000313" key="4">
    <source>
        <dbReference type="Proteomes" id="UP000826195"/>
    </source>
</evidence>
<organism evidence="3 4">
    <name type="scientific">Cotesia glomerata</name>
    <name type="common">Lepidopteran parasitic wasp</name>
    <name type="synonym">Apanteles glomeratus</name>
    <dbReference type="NCBI Taxonomy" id="32391"/>
    <lineage>
        <taxon>Eukaryota</taxon>
        <taxon>Metazoa</taxon>
        <taxon>Ecdysozoa</taxon>
        <taxon>Arthropoda</taxon>
        <taxon>Hexapoda</taxon>
        <taxon>Insecta</taxon>
        <taxon>Pterygota</taxon>
        <taxon>Neoptera</taxon>
        <taxon>Endopterygota</taxon>
        <taxon>Hymenoptera</taxon>
        <taxon>Apocrita</taxon>
        <taxon>Ichneumonoidea</taxon>
        <taxon>Braconidae</taxon>
        <taxon>Microgastrinae</taxon>
        <taxon>Cotesia</taxon>
    </lineage>
</organism>
<dbReference type="GO" id="GO:0016538">
    <property type="term" value="F:cyclin-dependent protein serine/threonine kinase regulator activity"/>
    <property type="evidence" value="ECO:0007669"/>
    <property type="project" value="InterPro"/>
</dbReference>
<evidence type="ECO:0000259" key="2">
    <source>
        <dbReference type="SMART" id="SM00385"/>
    </source>
</evidence>
<sequence>MNTPSRKQGLDSDKELKYRQESASLISDAGQVLKLSMELINSAVVYMHRFYMYHSMFKFHRYATACTALYLAAKVGNDFRKYEHVYDACKQFFDASGVSLETIKEWKMDRENIFFDETIMLQTLGFELMQLTTFSIHFEPSVIACIAIYIALKWTNWKIPLSSEGKEWFSYDESTVTIELMDQAVEVFLDIYCDSPCRMRRTFDAICEKYKL</sequence>
<dbReference type="Proteomes" id="UP000826195">
    <property type="component" value="Unassembled WGS sequence"/>
</dbReference>